<organism evidence="1 2">
    <name type="scientific">Dunaliella salina</name>
    <name type="common">Green alga</name>
    <name type="synonym">Protococcus salinus</name>
    <dbReference type="NCBI Taxonomy" id="3046"/>
    <lineage>
        <taxon>Eukaryota</taxon>
        <taxon>Viridiplantae</taxon>
        <taxon>Chlorophyta</taxon>
        <taxon>core chlorophytes</taxon>
        <taxon>Chlorophyceae</taxon>
        <taxon>CS clade</taxon>
        <taxon>Chlamydomonadales</taxon>
        <taxon>Dunaliellaceae</taxon>
        <taxon>Dunaliella</taxon>
    </lineage>
</organism>
<reference evidence="1" key="1">
    <citation type="submission" date="2017-08" db="EMBL/GenBank/DDBJ databases">
        <authorList>
            <person name="Polle J.E."/>
            <person name="Barry K."/>
            <person name="Cushman J."/>
            <person name="Schmutz J."/>
            <person name="Tran D."/>
            <person name="Hathwaick L.T."/>
            <person name="Yim W.C."/>
            <person name="Jenkins J."/>
            <person name="Mckie-Krisberg Z.M."/>
            <person name="Prochnik S."/>
            <person name="Lindquist E."/>
            <person name="Dockter R.B."/>
            <person name="Adam C."/>
            <person name="Molina H."/>
            <person name="Bunkerborg J."/>
            <person name="Jin E."/>
            <person name="Buchheim M."/>
            <person name="Magnuson J."/>
        </authorList>
    </citation>
    <scope>NUCLEOTIDE SEQUENCE</scope>
    <source>
        <strain evidence="1">CCAP 19/18</strain>
    </source>
</reference>
<evidence type="ECO:0008006" key="3">
    <source>
        <dbReference type="Google" id="ProtNLM"/>
    </source>
</evidence>
<protein>
    <recommendedName>
        <fullName evidence="3">Encoded protein</fullName>
    </recommendedName>
</protein>
<gene>
    <name evidence="1" type="ORF">DUNSADRAFT_10098</name>
</gene>
<evidence type="ECO:0000313" key="1">
    <source>
        <dbReference type="EMBL" id="KAF5841927.1"/>
    </source>
</evidence>
<comment type="caution">
    <text evidence="1">The sequence shown here is derived from an EMBL/GenBank/DDBJ whole genome shotgun (WGS) entry which is preliminary data.</text>
</comment>
<proteinExistence type="predicted"/>
<dbReference type="EMBL" id="MU069472">
    <property type="protein sequence ID" value="KAF5841927.1"/>
    <property type="molecule type" value="Genomic_DNA"/>
</dbReference>
<evidence type="ECO:0000313" key="2">
    <source>
        <dbReference type="Proteomes" id="UP000815325"/>
    </source>
</evidence>
<keyword evidence="2" id="KW-1185">Reference proteome</keyword>
<sequence length="131" mass="14607">MKSARIRTAARRACTSAIRELLCFSNKRRMNTSTCNTCFAQKRWFMATKLPLSRHTSQAQLDTNAATCAKILSCTRAKHQVATVCSCCPLARPLKLSRMPTNEREAAPAKTLPTCVQTAGQRDSIHRDHVE</sequence>
<name>A0ABQ7H4Y7_DUNSA</name>
<dbReference type="Proteomes" id="UP000815325">
    <property type="component" value="Unassembled WGS sequence"/>
</dbReference>
<accession>A0ABQ7H4Y7</accession>